<organism evidence="1 2">
    <name type="scientific">Pseudoalteromonas phage H101</name>
    <dbReference type="NCBI Taxonomy" id="1654919"/>
    <lineage>
        <taxon>Viruses</taxon>
        <taxon>Duplodnaviria</taxon>
        <taxon>Heunggongvirae</taxon>
        <taxon>Uroviricota</taxon>
        <taxon>Caudoviricetes</taxon>
        <taxon>Shandongvirus</taxon>
        <taxon>Shandongvirus H101</taxon>
    </lineage>
</organism>
<proteinExistence type="predicted"/>
<accession>A0A0H4IS31</accession>
<sequence length="152" mass="17883">MIDLTKVEFDIPAHKEVYPDKIRKLSKRRRKPCSKNLGVLEYGNSAIVITLAYNVTLSDKLTEWWGICYQVHNLNWNVELFIEPAKGYIEVVIFEDTCFYRADDFHLKSVQDEPETYYQKGIQLLPECFHDYVVGLRLEDWDYSVNPDRVTG</sequence>
<evidence type="ECO:0000313" key="2">
    <source>
        <dbReference type="Proteomes" id="UP000202763"/>
    </source>
</evidence>
<dbReference type="RefSeq" id="YP_009225621.1">
    <property type="nucleotide sequence ID" value="NC_029094.1"/>
</dbReference>
<keyword evidence="2" id="KW-1185">Reference proteome</keyword>
<dbReference type="GeneID" id="26796682"/>
<evidence type="ECO:0000313" key="1">
    <source>
        <dbReference type="EMBL" id="AKO61088.1"/>
    </source>
</evidence>
<protein>
    <submittedName>
        <fullName evidence="1">Uncharacterized protein</fullName>
    </submittedName>
</protein>
<dbReference type="EMBL" id="KR534323">
    <property type="protein sequence ID" value="AKO61088.1"/>
    <property type="molecule type" value="Genomic_DNA"/>
</dbReference>
<name>A0A0H4IS31_9CAUD</name>
<dbReference type="Proteomes" id="UP000202763">
    <property type="component" value="Segment"/>
</dbReference>
<reference evidence="1 2" key="1">
    <citation type="submission" date="2015-05" db="EMBL/GenBank/DDBJ databases">
        <authorList>
            <person name="Wang D.B."/>
            <person name="Wang M."/>
        </authorList>
    </citation>
    <scope>NUCLEOTIDE SEQUENCE [LARGE SCALE GENOMIC DNA]</scope>
</reference>
<dbReference type="KEGG" id="vg:26796682"/>